<dbReference type="PANTHER" id="PTHR43280">
    <property type="entry name" value="ARAC-FAMILY TRANSCRIPTIONAL REGULATOR"/>
    <property type="match status" value="1"/>
</dbReference>
<dbReference type="GO" id="GO:0043565">
    <property type="term" value="F:sequence-specific DNA binding"/>
    <property type="evidence" value="ECO:0007669"/>
    <property type="project" value="InterPro"/>
</dbReference>
<dbReference type="InterPro" id="IPR009057">
    <property type="entry name" value="Homeodomain-like_sf"/>
</dbReference>
<keyword evidence="6" id="KW-1185">Reference proteome</keyword>
<dbReference type="InterPro" id="IPR018771">
    <property type="entry name" value="PocR_dom"/>
</dbReference>
<organism evidence="5 6">
    <name type="scientific">Faecalicatena contorta</name>
    <dbReference type="NCBI Taxonomy" id="39482"/>
    <lineage>
        <taxon>Bacteria</taxon>
        <taxon>Bacillati</taxon>
        <taxon>Bacillota</taxon>
        <taxon>Clostridia</taxon>
        <taxon>Lachnospirales</taxon>
        <taxon>Lachnospiraceae</taxon>
        <taxon>Faecalicatena</taxon>
    </lineage>
</organism>
<dbReference type="Proteomes" id="UP000254051">
    <property type="component" value="Unassembled WGS sequence"/>
</dbReference>
<dbReference type="RefSeq" id="WP_109710106.1">
    <property type="nucleotide sequence ID" value="NZ_QGDS01000004.1"/>
</dbReference>
<feature type="domain" description="HTH araC/xylS-type" evidence="4">
    <location>
        <begin position="234"/>
        <end position="332"/>
    </location>
</feature>
<dbReference type="Gene3D" id="1.10.10.60">
    <property type="entry name" value="Homeodomain-like"/>
    <property type="match status" value="2"/>
</dbReference>
<dbReference type="SMART" id="SM00342">
    <property type="entry name" value="HTH_ARAC"/>
    <property type="match status" value="1"/>
</dbReference>
<dbReference type="PANTHER" id="PTHR43280:SF2">
    <property type="entry name" value="HTH-TYPE TRANSCRIPTIONAL REGULATOR EXSA"/>
    <property type="match status" value="1"/>
</dbReference>
<evidence type="ECO:0000259" key="4">
    <source>
        <dbReference type="PROSITE" id="PS01124"/>
    </source>
</evidence>
<dbReference type="AlphaFoldDB" id="A0A315ZYU8"/>
<evidence type="ECO:0000256" key="1">
    <source>
        <dbReference type="ARBA" id="ARBA00023015"/>
    </source>
</evidence>
<dbReference type="Pfam" id="PF12833">
    <property type="entry name" value="HTH_18"/>
    <property type="match status" value="1"/>
</dbReference>
<protein>
    <submittedName>
        <fullName evidence="5">Ligand-binding sensor domain-containing protein</fullName>
    </submittedName>
</protein>
<dbReference type="GO" id="GO:0003700">
    <property type="term" value="F:DNA-binding transcription factor activity"/>
    <property type="evidence" value="ECO:0007669"/>
    <property type="project" value="InterPro"/>
</dbReference>
<evidence type="ECO:0000313" key="6">
    <source>
        <dbReference type="Proteomes" id="UP000254051"/>
    </source>
</evidence>
<evidence type="ECO:0000256" key="2">
    <source>
        <dbReference type="ARBA" id="ARBA00023125"/>
    </source>
</evidence>
<dbReference type="Pfam" id="PF10114">
    <property type="entry name" value="PocR"/>
    <property type="match status" value="1"/>
</dbReference>
<reference evidence="6" key="1">
    <citation type="submission" date="2017-07" db="EMBL/GenBank/DDBJ databases">
        <authorList>
            <person name="Varghese N."/>
            <person name="Submissions S."/>
        </authorList>
    </citation>
    <scope>NUCLEOTIDE SEQUENCE [LARGE SCALE GENOMIC DNA]</scope>
    <source>
        <strain evidence="6">NLAE-zl-C134</strain>
    </source>
</reference>
<evidence type="ECO:0000313" key="5">
    <source>
        <dbReference type="EMBL" id="SUQ13830.1"/>
    </source>
</evidence>
<keyword evidence="2" id="KW-0238">DNA-binding</keyword>
<gene>
    <name evidence="5" type="ORF">SAMN05216529_104141</name>
</gene>
<dbReference type="EMBL" id="UHJJ01000004">
    <property type="protein sequence ID" value="SUQ13830.1"/>
    <property type="molecule type" value="Genomic_DNA"/>
</dbReference>
<sequence length="342" mass="38512">MTDFNLDKILDLKKWQELQDSLADVTQLAIITIDYKGRPISAHSKCTPFCQKIRGNTDLSKMCQKCDSRAGLEAVRYGRPYVYLCHYNIIDIAIPITNDDKYIGAIMAGQVRPSFSGTVPDLEQIFYSSTSLKALQESQELKRLYVEIPALDYDVILRASDMLFKLCNYIIDEATAKNLIVNTYNSLVSIPQAAPPNTLGSNNMSLLKSAPSNTLTPVHTSNAPFTSLKNVKLLPALEYIFNNPHLMVSLEKAAQLCHFSPGYFSRSFSREFNTSYTSYTTKLKIEWAKDLLIKTDLPVTQISEQLGFSDPGYFTKVFKKQEYLTPALYRKYVPSQSTTGPV</sequence>
<accession>A0A315ZYU8</accession>
<dbReference type="OrthoDB" id="1410840at2"/>
<keyword evidence="3" id="KW-0804">Transcription</keyword>
<dbReference type="InterPro" id="IPR020449">
    <property type="entry name" value="Tscrpt_reg_AraC-type_HTH"/>
</dbReference>
<dbReference type="InterPro" id="IPR018060">
    <property type="entry name" value="HTH_AraC"/>
</dbReference>
<dbReference type="SUPFAM" id="SSF46689">
    <property type="entry name" value="Homeodomain-like"/>
    <property type="match status" value="2"/>
</dbReference>
<dbReference type="PROSITE" id="PS01124">
    <property type="entry name" value="HTH_ARAC_FAMILY_2"/>
    <property type="match status" value="1"/>
</dbReference>
<dbReference type="PRINTS" id="PR00032">
    <property type="entry name" value="HTHARAC"/>
</dbReference>
<proteinExistence type="predicted"/>
<evidence type="ECO:0000256" key="3">
    <source>
        <dbReference type="ARBA" id="ARBA00023163"/>
    </source>
</evidence>
<keyword evidence="1" id="KW-0805">Transcription regulation</keyword>
<name>A0A315ZYU8_9FIRM</name>